<organism evidence="1 2">
    <name type="scientific">Trichocoleus desertorum GB2-A4</name>
    <dbReference type="NCBI Taxonomy" id="2933944"/>
    <lineage>
        <taxon>Bacteria</taxon>
        <taxon>Bacillati</taxon>
        <taxon>Cyanobacteriota</taxon>
        <taxon>Cyanophyceae</taxon>
        <taxon>Leptolyngbyales</taxon>
        <taxon>Trichocoleusaceae</taxon>
        <taxon>Trichocoleus</taxon>
    </lineage>
</organism>
<evidence type="ECO:0000313" key="2">
    <source>
        <dbReference type="Proteomes" id="UP001464891"/>
    </source>
</evidence>
<dbReference type="RefSeq" id="WP_190433628.1">
    <property type="nucleotide sequence ID" value="NZ_JAMPKM010000002.1"/>
</dbReference>
<accession>A0ABV0J3G5</accession>
<evidence type="ECO:0000313" key="1">
    <source>
        <dbReference type="EMBL" id="MEP0816325.1"/>
    </source>
</evidence>
<dbReference type="Proteomes" id="UP001464891">
    <property type="component" value="Unassembled WGS sequence"/>
</dbReference>
<protein>
    <submittedName>
        <fullName evidence="1">Uncharacterized protein</fullName>
    </submittedName>
</protein>
<reference evidence="1 2" key="1">
    <citation type="submission" date="2022-04" db="EMBL/GenBank/DDBJ databases">
        <title>Positive selection, recombination, and allopatry shape intraspecific diversity of widespread and dominant cyanobacteria.</title>
        <authorList>
            <person name="Wei J."/>
            <person name="Shu W."/>
            <person name="Hu C."/>
        </authorList>
    </citation>
    <scope>NUCLEOTIDE SEQUENCE [LARGE SCALE GENOMIC DNA]</scope>
    <source>
        <strain evidence="1 2">GB2-A4</strain>
    </source>
</reference>
<gene>
    <name evidence="1" type="ORF">NC998_04365</name>
</gene>
<sequence>MASPTPLKGTDLIDCAKANAKQGVETAAYFCGYGSDLNTFEQELHQACQDIGVNINELSDLITDQQQLIQFAGTEVSPDSPSSL</sequence>
<keyword evidence="2" id="KW-1185">Reference proteome</keyword>
<proteinExistence type="predicted"/>
<name>A0ABV0J3G5_9CYAN</name>
<comment type="caution">
    <text evidence="1">The sequence shown here is derived from an EMBL/GenBank/DDBJ whole genome shotgun (WGS) entry which is preliminary data.</text>
</comment>
<dbReference type="EMBL" id="JAMPKM010000002">
    <property type="protein sequence ID" value="MEP0816325.1"/>
    <property type="molecule type" value="Genomic_DNA"/>
</dbReference>